<dbReference type="Pfam" id="PF11527">
    <property type="entry name" value="ARL2_Bind_BART"/>
    <property type="match status" value="1"/>
</dbReference>
<evidence type="ECO:0000256" key="11">
    <source>
        <dbReference type="ARBA" id="ARBA00023273"/>
    </source>
</evidence>
<gene>
    <name evidence="14" type="ORF">KQX54_010719</name>
</gene>
<protein>
    <recommendedName>
        <fullName evidence="5 12">ADP-ribosylation factor-like protein 2-binding protein</fullName>
        <shortName evidence="12">ARF-like 2-binding protein</shortName>
    </recommendedName>
</protein>
<sequence length="179" mass="21068">MTRLTNLNVYKPTYTRLMGIINLSVDMEQEYNFDSNDCNSSFNEVIGHIEDILIETDFQKTQQHILEKYWREFDSEEENKLIYMIIFEEYHKTIENYIETNLKKIIPKFSIEMLFKQLSDNSSKLEGEVFDILYALTDFLAFKEMILDYKAVKEGKVQDLSTGITITPLKLKSSSNLKS</sequence>
<keyword evidence="9 12" id="KW-0206">Cytoskeleton</keyword>
<evidence type="ECO:0000256" key="6">
    <source>
        <dbReference type="ARBA" id="ARBA00022490"/>
    </source>
</evidence>
<keyword evidence="7 12" id="KW-0969">Cilium</keyword>
<evidence type="ECO:0000256" key="12">
    <source>
        <dbReference type="RuleBase" id="RU367099"/>
    </source>
</evidence>
<comment type="subcellular location">
    <subcellularLocation>
        <location evidence="1 12">Cytoplasm</location>
        <location evidence="1 12">Cytoskeleton</location>
        <location evidence="1 12">Cilium basal body</location>
    </subcellularLocation>
    <subcellularLocation>
        <location evidence="3 12">Cytoplasm</location>
        <location evidence="3 12">Cytoskeleton</location>
        <location evidence="3 12">Microtubule organizing center</location>
        <location evidence="3 12">Centrosome</location>
    </subcellularLocation>
    <subcellularLocation>
        <location evidence="12">Cytoplasm</location>
    </subcellularLocation>
    <subcellularLocation>
        <location evidence="2 12">Nucleus</location>
    </subcellularLocation>
    <subcellularLocation>
        <location evidence="12">Mitochondrion intermembrane space</location>
    </subcellularLocation>
</comment>
<evidence type="ECO:0000256" key="2">
    <source>
        <dbReference type="ARBA" id="ARBA00004123"/>
    </source>
</evidence>
<dbReference type="AlphaFoldDB" id="A0AAV7IMT9"/>
<dbReference type="GO" id="GO:0051457">
    <property type="term" value="P:maintenance of protein location in nucleus"/>
    <property type="evidence" value="ECO:0007669"/>
    <property type="project" value="TreeGrafter"/>
</dbReference>
<dbReference type="Gene3D" id="1.20.1520.10">
    <property type="entry name" value="ADP-ribosylation factor-like 2-binding protein, domain"/>
    <property type="match status" value="1"/>
</dbReference>
<evidence type="ECO:0000256" key="10">
    <source>
        <dbReference type="ARBA" id="ARBA00023242"/>
    </source>
</evidence>
<evidence type="ECO:0000256" key="4">
    <source>
        <dbReference type="ARBA" id="ARBA00009880"/>
    </source>
</evidence>
<dbReference type="InterPro" id="IPR042541">
    <property type="entry name" value="BART_sf"/>
</dbReference>
<comment type="similarity">
    <text evidence="4 12">Belongs to the ARL2BP family.</text>
</comment>
<dbReference type="InterPro" id="IPR023379">
    <property type="entry name" value="BART_dom"/>
</dbReference>
<comment type="function">
    <text evidence="12">Plays a role as an effector of the ADP-ribosylation factor-like protein 2, ARL2.</text>
</comment>
<name>A0AAV7IMT9_COTGL</name>
<keyword evidence="10 12" id="KW-0539">Nucleus</keyword>
<keyword evidence="6 12" id="KW-0963">Cytoplasm</keyword>
<dbReference type="PANTHER" id="PTHR15487">
    <property type="entry name" value="ADP-RIBOSYLATION FACTOR-LIKE PROTEIN 2-BINDING PROTEIN"/>
    <property type="match status" value="1"/>
</dbReference>
<evidence type="ECO:0000256" key="9">
    <source>
        <dbReference type="ARBA" id="ARBA00023212"/>
    </source>
</evidence>
<keyword evidence="8 12" id="KW-0496">Mitochondrion</keyword>
<evidence type="ECO:0000256" key="5">
    <source>
        <dbReference type="ARBA" id="ARBA00014849"/>
    </source>
</evidence>
<evidence type="ECO:0000256" key="3">
    <source>
        <dbReference type="ARBA" id="ARBA00004300"/>
    </source>
</evidence>
<dbReference type="Proteomes" id="UP000826195">
    <property type="component" value="Unassembled WGS sequence"/>
</dbReference>
<keyword evidence="15" id="KW-1185">Reference proteome</keyword>
<keyword evidence="11 12" id="KW-0966">Cell projection</keyword>
<comment type="caution">
    <text evidence="14">The sequence shown here is derived from an EMBL/GenBank/DDBJ whole genome shotgun (WGS) entry which is preliminary data.</text>
</comment>
<evidence type="ECO:0000256" key="1">
    <source>
        <dbReference type="ARBA" id="ARBA00004120"/>
    </source>
</evidence>
<dbReference type="GO" id="GO:0005813">
    <property type="term" value="C:centrosome"/>
    <property type="evidence" value="ECO:0007669"/>
    <property type="project" value="UniProtKB-SubCell"/>
</dbReference>
<evidence type="ECO:0000259" key="13">
    <source>
        <dbReference type="Pfam" id="PF11527"/>
    </source>
</evidence>
<organism evidence="14 15">
    <name type="scientific">Cotesia glomerata</name>
    <name type="common">Lepidopteran parasitic wasp</name>
    <name type="synonym">Apanteles glomeratus</name>
    <dbReference type="NCBI Taxonomy" id="32391"/>
    <lineage>
        <taxon>Eukaryota</taxon>
        <taxon>Metazoa</taxon>
        <taxon>Ecdysozoa</taxon>
        <taxon>Arthropoda</taxon>
        <taxon>Hexapoda</taxon>
        <taxon>Insecta</taxon>
        <taxon>Pterygota</taxon>
        <taxon>Neoptera</taxon>
        <taxon>Endopterygota</taxon>
        <taxon>Hymenoptera</taxon>
        <taxon>Apocrita</taxon>
        <taxon>Ichneumonoidea</taxon>
        <taxon>Braconidae</taxon>
        <taxon>Microgastrinae</taxon>
        <taxon>Cotesia</taxon>
    </lineage>
</organism>
<proteinExistence type="inferred from homology"/>
<dbReference type="GO" id="GO:0005758">
    <property type="term" value="C:mitochondrial intermembrane space"/>
    <property type="evidence" value="ECO:0007669"/>
    <property type="project" value="UniProtKB-SubCell"/>
</dbReference>
<evidence type="ECO:0000256" key="8">
    <source>
        <dbReference type="ARBA" id="ARBA00023128"/>
    </source>
</evidence>
<dbReference type="GO" id="GO:0005929">
    <property type="term" value="C:cilium"/>
    <property type="evidence" value="ECO:0007669"/>
    <property type="project" value="UniProtKB-UniRule"/>
</dbReference>
<accession>A0AAV7IMT9</accession>
<feature type="domain" description="BART" evidence="13">
    <location>
        <begin position="42"/>
        <end position="154"/>
    </location>
</feature>
<dbReference type="PANTHER" id="PTHR15487:SF4">
    <property type="entry name" value="ADP-RIBOSYLATION FACTOR-LIKE PROTEIN 2-BINDING PROTEIN"/>
    <property type="match status" value="1"/>
</dbReference>
<dbReference type="EMBL" id="JAHXZJ010001119">
    <property type="protein sequence ID" value="KAH0554442.1"/>
    <property type="molecule type" value="Genomic_DNA"/>
</dbReference>
<reference evidence="14 15" key="1">
    <citation type="journal article" date="2021" name="J. Hered.">
        <title>A chromosome-level genome assembly of the parasitoid wasp, Cotesia glomerata (Hymenoptera: Braconidae).</title>
        <authorList>
            <person name="Pinto B.J."/>
            <person name="Weis J.J."/>
            <person name="Gamble T."/>
            <person name="Ode P.J."/>
            <person name="Paul R."/>
            <person name="Zaspel J.M."/>
        </authorList>
    </citation>
    <scope>NUCLEOTIDE SEQUENCE [LARGE SCALE GENOMIC DNA]</scope>
    <source>
        <strain evidence="14">CgM1</strain>
    </source>
</reference>
<evidence type="ECO:0000313" key="15">
    <source>
        <dbReference type="Proteomes" id="UP000826195"/>
    </source>
</evidence>
<evidence type="ECO:0000256" key="7">
    <source>
        <dbReference type="ARBA" id="ARBA00023069"/>
    </source>
</evidence>
<dbReference type="InterPro" id="IPR038849">
    <property type="entry name" value="ARL2BP"/>
</dbReference>
<dbReference type="GO" id="GO:0005634">
    <property type="term" value="C:nucleus"/>
    <property type="evidence" value="ECO:0007669"/>
    <property type="project" value="UniProtKB-SubCell"/>
</dbReference>
<evidence type="ECO:0000313" key="14">
    <source>
        <dbReference type="EMBL" id="KAH0554442.1"/>
    </source>
</evidence>